<name>A0A818TSI3_9BILA</name>
<evidence type="ECO:0000313" key="8">
    <source>
        <dbReference type="EMBL" id="CAF1021974.1"/>
    </source>
</evidence>
<dbReference type="Proteomes" id="UP000663823">
    <property type="component" value="Unassembled WGS sequence"/>
</dbReference>
<evidence type="ECO:0000256" key="5">
    <source>
        <dbReference type="ARBA" id="ARBA00022490"/>
    </source>
</evidence>
<keyword evidence="7" id="KW-0966">Cell projection</keyword>
<comment type="subcellular location">
    <subcellularLocation>
        <location evidence="2">Cytoplasm</location>
        <location evidence="2">Cytoskeleton</location>
        <location evidence="2">Cilium axoneme</location>
    </subcellularLocation>
</comment>
<evidence type="ECO:0000313" key="9">
    <source>
        <dbReference type="EMBL" id="CAF3688024.1"/>
    </source>
</evidence>
<evidence type="ECO:0000313" key="10">
    <source>
        <dbReference type="Proteomes" id="UP000663823"/>
    </source>
</evidence>
<dbReference type="Proteomes" id="UP000663882">
    <property type="component" value="Unassembled WGS sequence"/>
</dbReference>
<protein>
    <recommendedName>
        <fullName evidence="4">Cilia- and flagella-associated protein 300</fullName>
    </recommendedName>
</protein>
<keyword evidence="6" id="KW-0206">Cytoskeleton</keyword>
<dbReference type="PANTHER" id="PTHR31078:SF1">
    <property type="entry name" value="CILIA- AND FLAGELLA-ASSOCIATED PROTEIN 300"/>
    <property type="match status" value="1"/>
</dbReference>
<comment type="caution">
    <text evidence="9">The sequence shown here is derived from an EMBL/GenBank/DDBJ whole genome shotgun (WGS) entry which is preliminary data.</text>
</comment>
<evidence type="ECO:0000256" key="7">
    <source>
        <dbReference type="ARBA" id="ARBA00023273"/>
    </source>
</evidence>
<organism evidence="9 10">
    <name type="scientific">Rotaria sordida</name>
    <dbReference type="NCBI Taxonomy" id="392033"/>
    <lineage>
        <taxon>Eukaryota</taxon>
        <taxon>Metazoa</taxon>
        <taxon>Spiralia</taxon>
        <taxon>Gnathifera</taxon>
        <taxon>Rotifera</taxon>
        <taxon>Eurotatoria</taxon>
        <taxon>Bdelloidea</taxon>
        <taxon>Philodinida</taxon>
        <taxon>Philodinidae</taxon>
        <taxon>Rotaria</taxon>
    </lineage>
</organism>
<evidence type="ECO:0000256" key="1">
    <source>
        <dbReference type="ARBA" id="ARBA00002404"/>
    </source>
</evidence>
<dbReference type="AlphaFoldDB" id="A0A818TSI3"/>
<comment type="similarity">
    <text evidence="3">Belongs to the CFAP300 family.</text>
</comment>
<dbReference type="Pfam" id="PF14926">
    <property type="entry name" value="CFAP300"/>
    <property type="match status" value="1"/>
</dbReference>
<dbReference type="InterPro" id="IPR029416">
    <property type="entry name" value="CFAP300"/>
</dbReference>
<evidence type="ECO:0000256" key="3">
    <source>
        <dbReference type="ARBA" id="ARBA00009205"/>
    </source>
</evidence>
<keyword evidence="5" id="KW-0963">Cytoplasm</keyword>
<dbReference type="PANTHER" id="PTHR31078">
    <property type="entry name" value="CILIA- AND FLAGELLA-ASSOCIATED PROTEIN 300"/>
    <property type="match status" value="1"/>
</dbReference>
<dbReference type="OrthoDB" id="10259249at2759"/>
<evidence type="ECO:0000256" key="2">
    <source>
        <dbReference type="ARBA" id="ARBA00004430"/>
    </source>
</evidence>
<sequence length="272" mass="32366">MSHNENTDHDATSGEYRFQAIDKKFESIDGKQNRDCLIKWGMRGKLRANMYIFDQPFQEYNSRKFILEFFKDPNVLSTLKMFTKSGEWQLLGQSVHDVRIEQLNTNILSLDFFDRLLDNKVVRENGGYIRKCVEEYKDEFIISDELRKVLIMDEFENYDMFSENDRKEFIFHLFKHFCLGGQVCQYEDEIQPYLDVTKSVYKELVSVQKDAESQKIQVISPVFKIEALNENGKKFYPSRTAYEQDFVYIIIDPIKRHVIILSNFYEGPSFFE</sequence>
<evidence type="ECO:0000256" key="4">
    <source>
        <dbReference type="ARBA" id="ARBA00022174"/>
    </source>
</evidence>
<gene>
    <name evidence="9" type="ORF">OTI717_LOCUS11683</name>
    <name evidence="8" type="ORF">RFH988_LOCUS15249</name>
</gene>
<evidence type="ECO:0000256" key="6">
    <source>
        <dbReference type="ARBA" id="ARBA00023212"/>
    </source>
</evidence>
<accession>A0A818TSI3</accession>
<proteinExistence type="inferred from homology"/>
<dbReference type="EMBL" id="CAJNOO010000736">
    <property type="protein sequence ID" value="CAF1021974.1"/>
    <property type="molecule type" value="Genomic_DNA"/>
</dbReference>
<reference evidence="9" key="1">
    <citation type="submission" date="2021-02" db="EMBL/GenBank/DDBJ databases">
        <authorList>
            <person name="Nowell W R."/>
        </authorList>
    </citation>
    <scope>NUCLEOTIDE SEQUENCE</scope>
</reference>
<dbReference type="EMBL" id="CAJOAX010001125">
    <property type="protein sequence ID" value="CAF3688024.1"/>
    <property type="molecule type" value="Genomic_DNA"/>
</dbReference>
<dbReference type="GO" id="GO:0005930">
    <property type="term" value="C:axoneme"/>
    <property type="evidence" value="ECO:0007669"/>
    <property type="project" value="UniProtKB-SubCell"/>
</dbReference>
<comment type="function">
    <text evidence="1">Cilium- and flagellum-specific protein that plays a role in axonemal structure organization and motility. May play a role in outer and inner dynein arm assembly.</text>
</comment>